<proteinExistence type="inferred from homology"/>
<evidence type="ECO:0000256" key="1">
    <source>
        <dbReference type="ARBA" id="ARBA00009179"/>
    </source>
</evidence>
<evidence type="ECO:0000256" key="5">
    <source>
        <dbReference type="RuleBase" id="RU004404"/>
    </source>
</evidence>
<dbReference type="CDD" id="cd06782">
    <property type="entry name" value="cpPDZ_CPP-like"/>
    <property type="match status" value="1"/>
</dbReference>
<dbReference type="PANTHER" id="PTHR32060:SF30">
    <property type="entry name" value="CARBOXY-TERMINAL PROCESSING PROTEASE CTPA"/>
    <property type="match status" value="1"/>
</dbReference>
<comment type="caution">
    <text evidence="7">The sequence shown here is derived from an EMBL/GenBank/DDBJ whole genome shotgun (WGS) entry which is preliminary data.</text>
</comment>
<dbReference type="GO" id="GO:0008236">
    <property type="term" value="F:serine-type peptidase activity"/>
    <property type="evidence" value="ECO:0007669"/>
    <property type="project" value="UniProtKB-KW"/>
</dbReference>
<evidence type="ECO:0000313" key="7">
    <source>
        <dbReference type="EMBL" id="EMR01355.1"/>
    </source>
</evidence>
<dbReference type="Gene3D" id="3.30.750.44">
    <property type="match status" value="1"/>
</dbReference>
<dbReference type="SUPFAM" id="SSF52096">
    <property type="entry name" value="ClpP/crotonase"/>
    <property type="match status" value="1"/>
</dbReference>
<evidence type="ECO:0000313" key="8">
    <source>
        <dbReference type="Proteomes" id="UP000011910"/>
    </source>
</evidence>
<dbReference type="PROSITE" id="PS50106">
    <property type="entry name" value="PDZ"/>
    <property type="match status" value="1"/>
</dbReference>
<dbReference type="EC" id="3.4.21.-" evidence="7"/>
<dbReference type="GO" id="GO:0007165">
    <property type="term" value="P:signal transduction"/>
    <property type="evidence" value="ECO:0007669"/>
    <property type="project" value="TreeGrafter"/>
</dbReference>
<dbReference type="InterPro" id="IPR005151">
    <property type="entry name" value="Tail-specific_protease"/>
</dbReference>
<sequence>MKKVLSRAVIATLLFGTTLGLFSYSDPGERYFAIVKNLDIFASLFKEVNTYYVDEVNPNDLMKVGIDAMLNSLDPYTNYIPEDQIEDFRTMTTGEYGGIGALVGKRNGYNTVLMPYEGYPAHKEGLRIGDVILKIDGIEINQKDNEDISKLLKGQANTKVALTIKRYGAKEPFDVTLVREHITVNNVPYYGMVGDEVGYIKLSDFTTGASREVRQAVMNLKQEGAKKLVIDLRDNPGGLLIEAVNIANLFIPKGSEVVSTKGKMRESNQMYHALDQPLDLTIPLTVLVSSRSASAAEIVAGVLQDYDRAVVIGSKTFGKGLVQTTRPLSYNSQLKVTTAKYYIPSGRCIQAIDYSHRDFEGNAGKVADSLKIKFLTKNGRPVYDGGGIDPDLAVEQESLSPIAVSLLANGHIFDYATEYHARHPKIAPAASYQFTDAEYAEFVKWLANKDYDYTTQVEESIEELEAAAKHEKSFNSIKPQLDALRKQFAHDKSRDLQEYQTDIRELLKREIVSRYYLQNGTIEISFNTDPEVKKAKEVLAAPQQYSQFLGRK</sequence>
<evidence type="ECO:0000256" key="4">
    <source>
        <dbReference type="ARBA" id="ARBA00022825"/>
    </source>
</evidence>
<dbReference type="EMBL" id="AODQ01000122">
    <property type="protein sequence ID" value="EMR01355.1"/>
    <property type="molecule type" value="Genomic_DNA"/>
</dbReference>
<dbReference type="SMART" id="SM00245">
    <property type="entry name" value="TSPc"/>
    <property type="match status" value="1"/>
</dbReference>
<organism evidence="7 8">
    <name type="scientific">Cesiribacter andamanensis AMV16</name>
    <dbReference type="NCBI Taxonomy" id="1279009"/>
    <lineage>
        <taxon>Bacteria</taxon>
        <taxon>Pseudomonadati</taxon>
        <taxon>Bacteroidota</taxon>
        <taxon>Cytophagia</taxon>
        <taxon>Cytophagales</taxon>
        <taxon>Cesiribacteraceae</taxon>
        <taxon>Cesiribacter</taxon>
    </lineage>
</organism>
<keyword evidence="3 5" id="KW-0378">Hydrolase</keyword>
<dbReference type="GO" id="GO:0030288">
    <property type="term" value="C:outer membrane-bounded periplasmic space"/>
    <property type="evidence" value="ECO:0007669"/>
    <property type="project" value="TreeGrafter"/>
</dbReference>
<accession>M7NHS7</accession>
<dbReference type="PANTHER" id="PTHR32060">
    <property type="entry name" value="TAIL-SPECIFIC PROTEASE"/>
    <property type="match status" value="1"/>
</dbReference>
<dbReference type="PATRIC" id="fig|1279009.4.peg.3557"/>
<dbReference type="Proteomes" id="UP000011910">
    <property type="component" value="Unassembled WGS sequence"/>
</dbReference>
<dbReference type="NCBIfam" id="TIGR00225">
    <property type="entry name" value="prc"/>
    <property type="match status" value="1"/>
</dbReference>
<dbReference type="SUPFAM" id="SSF50156">
    <property type="entry name" value="PDZ domain-like"/>
    <property type="match status" value="1"/>
</dbReference>
<dbReference type="GO" id="GO:0004175">
    <property type="term" value="F:endopeptidase activity"/>
    <property type="evidence" value="ECO:0007669"/>
    <property type="project" value="TreeGrafter"/>
</dbReference>
<dbReference type="InterPro" id="IPR041489">
    <property type="entry name" value="PDZ_6"/>
</dbReference>
<dbReference type="OrthoDB" id="9812068at2"/>
<dbReference type="InterPro" id="IPR029045">
    <property type="entry name" value="ClpP/crotonase-like_dom_sf"/>
</dbReference>
<evidence type="ECO:0000256" key="2">
    <source>
        <dbReference type="ARBA" id="ARBA00022670"/>
    </source>
</evidence>
<dbReference type="eggNOG" id="COG0793">
    <property type="taxonomic scope" value="Bacteria"/>
</dbReference>
<dbReference type="Pfam" id="PF03572">
    <property type="entry name" value="Peptidase_S41"/>
    <property type="match status" value="1"/>
</dbReference>
<dbReference type="CDD" id="cd07560">
    <property type="entry name" value="Peptidase_S41_CPP"/>
    <property type="match status" value="1"/>
</dbReference>
<dbReference type="AlphaFoldDB" id="M7NHS7"/>
<dbReference type="RefSeq" id="WP_009196893.1">
    <property type="nucleotide sequence ID" value="NZ_AODQ01000122.1"/>
</dbReference>
<gene>
    <name evidence="7" type="ORF">ADICEAN_03512</name>
</gene>
<evidence type="ECO:0000256" key="3">
    <source>
        <dbReference type="ARBA" id="ARBA00022801"/>
    </source>
</evidence>
<evidence type="ECO:0000259" key="6">
    <source>
        <dbReference type="PROSITE" id="PS50106"/>
    </source>
</evidence>
<comment type="similarity">
    <text evidence="1 5">Belongs to the peptidase S41A family.</text>
</comment>
<dbReference type="STRING" id="1279009.ADICEAN_03512"/>
<protein>
    <submittedName>
        <fullName evidence="7">Putative CtpA-like serine protease</fullName>
        <ecNumber evidence="7">3.4.21.-</ecNumber>
    </submittedName>
</protein>
<dbReference type="InterPro" id="IPR001478">
    <property type="entry name" value="PDZ"/>
</dbReference>
<dbReference type="SMART" id="SM00228">
    <property type="entry name" value="PDZ"/>
    <property type="match status" value="1"/>
</dbReference>
<name>M7NHS7_9BACT</name>
<reference evidence="7 8" key="1">
    <citation type="journal article" date="2013" name="Genome Announc.">
        <title>Draft Genome Sequence of Cesiribacter andamanensis Strain AMV16T, Isolated from a Soil Sample from a Mud Volcano in the Andaman Islands, India.</title>
        <authorList>
            <person name="Shivaji S."/>
            <person name="Ara S."/>
            <person name="Begum Z."/>
            <person name="Srinivas T.N."/>
            <person name="Singh A."/>
            <person name="Kumar Pinnaka A."/>
        </authorList>
    </citation>
    <scope>NUCLEOTIDE SEQUENCE [LARGE SCALE GENOMIC DNA]</scope>
    <source>
        <strain evidence="7 8">AMV16</strain>
    </source>
</reference>
<keyword evidence="4 5" id="KW-0720">Serine protease</keyword>
<dbReference type="Gene3D" id="2.30.42.10">
    <property type="match status" value="1"/>
</dbReference>
<dbReference type="Gene3D" id="3.90.226.10">
    <property type="entry name" value="2-enoyl-CoA Hydratase, Chain A, domain 1"/>
    <property type="match status" value="1"/>
</dbReference>
<feature type="domain" description="PDZ" evidence="6">
    <location>
        <begin position="88"/>
        <end position="153"/>
    </location>
</feature>
<dbReference type="FunFam" id="2.30.42.10:FF:000063">
    <property type="entry name" value="Peptidase, S41 family"/>
    <property type="match status" value="1"/>
</dbReference>
<dbReference type="Pfam" id="PF17820">
    <property type="entry name" value="PDZ_6"/>
    <property type="match status" value="1"/>
</dbReference>
<dbReference type="GO" id="GO:0006508">
    <property type="term" value="P:proteolysis"/>
    <property type="evidence" value="ECO:0007669"/>
    <property type="project" value="UniProtKB-KW"/>
</dbReference>
<keyword evidence="2 5" id="KW-0645">Protease</keyword>
<keyword evidence="8" id="KW-1185">Reference proteome</keyword>
<dbReference type="InterPro" id="IPR036034">
    <property type="entry name" value="PDZ_sf"/>
</dbReference>
<dbReference type="InterPro" id="IPR004447">
    <property type="entry name" value="Peptidase_S41A"/>
</dbReference>